<dbReference type="PROSITE" id="PS50088">
    <property type="entry name" value="ANK_REPEAT"/>
    <property type="match status" value="2"/>
</dbReference>
<sequence>MSIRGYSLYCRTMLTINIMAAASIHSAGRSLLKACAQGSLSSVKTYAPQLYTTAGIDKRAVPPLRLAIGTAAENGHSDILRYFFTNIPRCQQSNDGPWKPQIDDQEEHEVSEEWRTSVIFPEFVLMRTIQGGKPAVFQTLMDFGLSVNYPMDKIGSPLTVVIQRQDVEMARFLLSKGADANDSYWIPFESVLSRAASLPSLEIVTLLLKYGADIHRSQALKGAAETGQIDAATLLLEHGADVNQVFRHNLWDDDLTQDTIGTALYVAVQHDQEDFVRFLLQRGARTDLADGEGITPRQLAQAEGKTEMVKLLS</sequence>
<dbReference type="OrthoDB" id="20872at2759"/>
<dbReference type="PANTHER" id="PTHR24173:SF74">
    <property type="entry name" value="ANKYRIN REPEAT DOMAIN-CONTAINING PROTEIN 16"/>
    <property type="match status" value="1"/>
</dbReference>
<feature type="repeat" description="ANK" evidence="3">
    <location>
        <begin position="262"/>
        <end position="291"/>
    </location>
</feature>
<dbReference type="Gene3D" id="1.25.40.20">
    <property type="entry name" value="Ankyrin repeat-containing domain"/>
    <property type="match status" value="2"/>
</dbReference>
<name>A0A9W9ICT6_9EURO</name>
<dbReference type="SUPFAM" id="SSF48403">
    <property type="entry name" value="Ankyrin repeat"/>
    <property type="match status" value="1"/>
</dbReference>
<evidence type="ECO:0008006" key="6">
    <source>
        <dbReference type="Google" id="ProtNLM"/>
    </source>
</evidence>
<evidence type="ECO:0000256" key="2">
    <source>
        <dbReference type="ARBA" id="ARBA00023043"/>
    </source>
</evidence>
<evidence type="ECO:0000313" key="4">
    <source>
        <dbReference type="EMBL" id="KAJ5173283.1"/>
    </source>
</evidence>
<gene>
    <name evidence="4" type="ORF">N7492_005876</name>
</gene>
<dbReference type="InterPro" id="IPR036770">
    <property type="entry name" value="Ankyrin_rpt-contain_sf"/>
</dbReference>
<evidence type="ECO:0000256" key="3">
    <source>
        <dbReference type="PROSITE-ProRule" id="PRU00023"/>
    </source>
</evidence>
<keyword evidence="5" id="KW-1185">Reference proteome</keyword>
<evidence type="ECO:0000313" key="5">
    <source>
        <dbReference type="Proteomes" id="UP001146351"/>
    </source>
</evidence>
<comment type="caution">
    <text evidence="4">The sequence shown here is derived from an EMBL/GenBank/DDBJ whole genome shotgun (WGS) entry which is preliminary data.</text>
</comment>
<reference evidence="4" key="2">
    <citation type="journal article" date="2023" name="IMA Fungus">
        <title>Comparative genomic study of the Penicillium genus elucidates a diverse pangenome and 15 lateral gene transfer events.</title>
        <authorList>
            <person name="Petersen C."/>
            <person name="Sorensen T."/>
            <person name="Nielsen M.R."/>
            <person name="Sondergaard T.E."/>
            <person name="Sorensen J.L."/>
            <person name="Fitzpatrick D.A."/>
            <person name="Frisvad J.C."/>
            <person name="Nielsen K.L."/>
        </authorList>
    </citation>
    <scope>NUCLEOTIDE SEQUENCE</scope>
    <source>
        <strain evidence="4">IBT 21917</strain>
    </source>
</reference>
<accession>A0A9W9ICT6</accession>
<dbReference type="InterPro" id="IPR002110">
    <property type="entry name" value="Ankyrin_rpt"/>
</dbReference>
<dbReference type="AlphaFoldDB" id="A0A9W9ICT6"/>
<dbReference type="EMBL" id="JAPQKO010000003">
    <property type="protein sequence ID" value="KAJ5173283.1"/>
    <property type="molecule type" value="Genomic_DNA"/>
</dbReference>
<dbReference type="SMART" id="SM00248">
    <property type="entry name" value="ANK"/>
    <property type="match status" value="4"/>
</dbReference>
<proteinExistence type="predicted"/>
<keyword evidence="2 3" id="KW-0040">ANK repeat</keyword>
<dbReference type="PANTHER" id="PTHR24173">
    <property type="entry name" value="ANKYRIN REPEAT CONTAINING"/>
    <property type="match status" value="1"/>
</dbReference>
<dbReference type="PROSITE" id="PS50297">
    <property type="entry name" value="ANK_REP_REGION"/>
    <property type="match status" value="2"/>
</dbReference>
<dbReference type="Proteomes" id="UP001146351">
    <property type="component" value="Unassembled WGS sequence"/>
</dbReference>
<reference evidence="4" key="1">
    <citation type="submission" date="2022-11" db="EMBL/GenBank/DDBJ databases">
        <authorList>
            <person name="Petersen C."/>
        </authorList>
    </citation>
    <scope>NUCLEOTIDE SEQUENCE</scope>
    <source>
        <strain evidence="4">IBT 21917</strain>
    </source>
</reference>
<protein>
    <recommendedName>
        <fullName evidence="6">Ankyrin</fullName>
    </recommendedName>
</protein>
<feature type="repeat" description="ANK" evidence="3">
    <location>
        <begin position="215"/>
        <end position="247"/>
    </location>
</feature>
<keyword evidence="1" id="KW-0677">Repeat</keyword>
<dbReference type="Pfam" id="PF00023">
    <property type="entry name" value="Ank"/>
    <property type="match status" value="1"/>
</dbReference>
<evidence type="ECO:0000256" key="1">
    <source>
        <dbReference type="ARBA" id="ARBA00022737"/>
    </source>
</evidence>
<organism evidence="4 5">
    <name type="scientific">Penicillium capsulatum</name>
    <dbReference type="NCBI Taxonomy" id="69766"/>
    <lineage>
        <taxon>Eukaryota</taxon>
        <taxon>Fungi</taxon>
        <taxon>Dikarya</taxon>
        <taxon>Ascomycota</taxon>
        <taxon>Pezizomycotina</taxon>
        <taxon>Eurotiomycetes</taxon>
        <taxon>Eurotiomycetidae</taxon>
        <taxon>Eurotiales</taxon>
        <taxon>Aspergillaceae</taxon>
        <taxon>Penicillium</taxon>
    </lineage>
</organism>